<accession>A0ABQ6ZC64</accession>
<evidence type="ECO:0000313" key="2">
    <source>
        <dbReference type="Proteomes" id="UP000788419"/>
    </source>
</evidence>
<evidence type="ECO:0000313" key="1">
    <source>
        <dbReference type="EMBL" id="KAF1697625.1"/>
    </source>
</evidence>
<gene>
    <name evidence="1" type="ORF">CSC65_01285</name>
</gene>
<comment type="caution">
    <text evidence="1">The sequence shown here is derived from an EMBL/GenBank/DDBJ whole genome shotgun (WGS) entry which is preliminary data.</text>
</comment>
<reference evidence="1 2" key="1">
    <citation type="submission" date="2017-10" db="EMBL/GenBank/DDBJ databases">
        <title>Whole genome sequencing of members of genus Pseudoxanthomonas.</title>
        <authorList>
            <person name="Kumar S."/>
            <person name="Bansal K."/>
            <person name="Kaur A."/>
            <person name="Patil P."/>
            <person name="Sharma S."/>
            <person name="Patil P.B."/>
        </authorList>
    </citation>
    <scope>NUCLEOTIDE SEQUENCE [LARGE SCALE GENOMIC DNA]</scope>
    <source>
        <strain evidence="1 2">DSM 17801</strain>
    </source>
</reference>
<dbReference type="EMBL" id="PDWN01000001">
    <property type="protein sequence ID" value="KAF1697625.1"/>
    <property type="molecule type" value="Genomic_DNA"/>
</dbReference>
<name>A0ABQ6ZC64_9GAMM</name>
<proteinExistence type="predicted"/>
<keyword evidence="2" id="KW-1185">Reference proteome</keyword>
<sequence length="83" mass="8516">MLVAGVLAGGCGTPPVAPAPPAATEAPRPIGGDRDGHGCLPAAGYRWCGHTARCERPWELAQAKGFDNTVEAFDRYCALPPAG</sequence>
<dbReference type="Proteomes" id="UP000788419">
    <property type="component" value="Unassembled WGS sequence"/>
</dbReference>
<protein>
    <submittedName>
        <fullName evidence="1">Peptidase</fullName>
    </submittedName>
</protein>
<organism evidence="1 2">
    <name type="scientific">Pseudoxanthomonas daejeonensis</name>
    <dbReference type="NCBI Taxonomy" id="266062"/>
    <lineage>
        <taxon>Bacteria</taxon>
        <taxon>Pseudomonadati</taxon>
        <taxon>Pseudomonadota</taxon>
        <taxon>Gammaproteobacteria</taxon>
        <taxon>Lysobacterales</taxon>
        <taxon>Lysobacteraceae</taxon>
        <taxon>Pseudoxanthomonas</taxon>
    </lineage>
</organism>